<evidence type="ECO:0000259" key="3">
    <source>
        <dbReference type="Pfam" id="PF08924"/>
    </source>
</evidence>
<dbReference type="Gene3D" id="3.20.20.80">
    <property type="entry name" value="Glycosidases"/>
    <property type="match status" value="1"/>
</dbReference>
<accession>A0ABU6NJW1</accession>
<evidence type="ECO:0000313" key="4">
    <source>
        <dbReference type="EMBL" id="MED4128493.1"/>
    </source>
</evidence>
<feature type="domain" description="Peptidoglycan binding-like" evidence="2">
    <location>
        <begin position="100"/>
        <end position="144"/>
    </location>
</feature>
<dbReference type="RefSeq" id="WP_328237253.1">
    <property type="nucleotide sequence ID" value="NZ_JAROAS010000019.1"/>
</dbReference>
<organism evidence="4 5">
    <name type="scientific">Shouchella miscanthi</name>
    <dbReference type="NCBI Taxonomy" id="2598861"/>
    <lineage>
        <taxon>Bacteria</taxon>
        <taxon>Bacillati</taxon>
        <taxon>Bacillota</taxon>
        <taxon>Bacilli</taxon>
        <taxon>Bacillales</taxon>
        <taxon>Bacillaceae</taxon>
        <taxon>Shouchella</taxon>
    </lineage>
</organism>
<sequence>MTDSLIQNNSGDPWVRSVQQWLNGTYEGRTSFERPIDVNGRTGWTTVYALTRALQLELGITSPVNNFGPSTQSSYRAFGELEEGDGAEFFEDAKTHNILRILKGAMICKGYDPGGFNGYFNEVTKSSIQNLQRDAGLPVQDGKVYVHVMQALLTMDAYRLTPGGDATVQEIQRALNNRYYEYSGVNPCDGHYQRQTNRALIHGLQTEIGIPKASQTGAMGPATRAGLPNLHPGTSSPFVRLFKYALVFNRYTVPNLNATWNQSDSSLLGIINSFQRFTMLPVTNHLNKDTWLSLLVSTGNPDRPGTACDTSTRVTPARAKTLIDNGYTHVGRYLTNVEGSTFDKKLYHSELRDILNAGLSVFPIYQLDGRSASNFDYDVGVEHYKAAYQAALDFGFQNGTTIYFAVDFDAYGHEIDTQIMDYFRGLNDAMNTFFGTRYQVGIYGPRSACITISENDLARYSFVSGMSTGFSGNLGYPLPQNWAFDQIKEFTIGTGSGAIAIDNNINSGRDPGSSEFNTPEEVYSFESNWSNLDTGFNEGWTLSDKEYFLKMGGHKSFSKSYRYRSGYIEGNLTGRIFFGNPSREWFDVGNVISRDALYNQARSWTEAIVNSSVPGISVQAVESTFANLISPGGVFDVQEVSSRILGLDENGWNIIELETRREISDLVHVFEKITVDRINFNQWWDDNIGLSYLEVIEGIAILWLALVSLPASASVAIISLVTRTIARLITRLAF</sequence>
<dbReference type="Pfam" id="PF08924">
    <property type="entry name" value="Rv2525c_GlyHyd-like"/>
    <property type="match status" value="1"/>
</dbReference>
<proteinExistence type="predicted"/>
<keyword evidence="1" id="KW-0472">Membrane</keyword>
<dbReference type="Proteomes" id="UP001341820">
    <property type="component" value="Unassembled WGS sequence"/>
</dbReference>
<keyword evidence="5" id="KW-1185">Reference proteome</keyword>
<feature type="transmembrane region" description="Helical" evidence="1">
    <location>
        <begin position="700"/>
        <end position="721"/>
    </location>
</feature>
<name>A0ABU6NJW1_9BACI</name>
<dbReference type="InterPro" id="IPR017853">
    <property type="entry name" value="GH"/>
</dbReference>
<dbReference type="InterPro" id="IPR036366">
    <property type="entry name" value="PGBDSf"/>
</dbReference>
<dbReference type="InterPro" id="IPR036365">
    <property type="entry name" value="PGBD-like_sf"/>
</dbReference>
<comment type="caution">
    <text evidence="4">The sequence shown here is derived from an EMBL/GenBank/DDBJ whole genome shotgun (WGS) entry which is preliminary data.</text>
</comment>
<reference evidence="4 5" key="1">
    <citation type="submission" date="2023-03" db="EMBL/GenBank/DDBJ databases">
        <title>Bacillus Genome Sequencing.</title>
        <authorList>
            <person name="Dunlap C."/>
        </authorList>
    </citation>
    <scope>NUCLEOTIDE SEQUENCE [LARGE SCALE GENOMIC DNA]</scope>
    <source>
        <strain evidence="4 5">B-4107</strain>
    </source>
</reference>
<dbReference type="InterPro" id="IPR002477">
    <property type="entry name" value="Peptidoglycan-bd-like"/>
</dbReference>
<evidence type="ECO:0000256" key="1">
    <source>
        <dbReference type="SAM" id="Phobius"/>
    </source>
</evidence>
<dbReference type="SUPFAM" id="SSF51445">
    <property type="entry name" value="(Trans)glycosidases"/>
    <property type="match status" value="1"/>
</dbReference>
<dbReference type="Pfam" id="PF01471">
    <property type="entry name" value="PG_binding_1"/>
    <property type="match status" value="1"/>
</dbReference>
<keyword evidence="1" id="KW-1133">Transmembrane helix</keyword>
<evidence type="ECO:0000259" key="2">
    <source>
        <dbReference type="Pfam" id="PF01471"/>
    </source>
</evidence>
<dbReference type="EMBL" id="JAROAS010000019">
    <property type="protein sequence ID" value="MED4128493.1"/>
    <property type="molecule type" value="Genomic_DNA"/>
</dbReference>
<dbReference type="CDD" id="cd06418">
    <property type="entry name" value="GH25_BacA-like"/>
    <property type="match status" value="1"/>
</dbReference>
<dbReference type="Gene3D" id="1.10.101.10">
    <property type="entry name" value="PGBD-like superfamily/PGBD"/>
    <property type="match status" value="2"/>
</dbReference>
<evidence type="ECO:0000313" key="5">
    <source>
        <dbReference type="Proteomes" id="UP001341820"/>
    </source>
</evidence>
<dbReference type="SUPFAM" id="SSF47090">
    <property type="entry name" value="PGBD-like"/>
    <property type="match status" value="1"/>
</dbReference>
<protein>
    <submittedName>
        <fullName evidence="4">DUF1906 domain-containing protein</fullName>
    </submittedName>
</protein>
<dbReference type="InterPro" id="IPR015020">
    <property type="entry name" value="Rv2525c-like_Glyco_Hydro-like"/>
</dbReference>
<keyword evidence="1" id="KW-0812">Transmembrane</keyword>
<feature type="domain" description="Rv2525c-like glycoside hydrolase-like" evidence="3">
    <location>
        <begin position="321"/>
        <end position="505"/>
    </location>
</feature>
<gene>
    <name evidence="4" type="ORF">P5F74_10150</name>
</gene>